<keyword evidence="3" id="KW-1185">Reference proteome</keyword>
<name>A0ABT3TAT5_9GAMM</name>
<sequence length="150" mass="16783">MNDSRHIENLIYHYAELIDAGDLKGVAELFRNAVIVSPAHNSRCTGYDEVLQMYQQSARLYAPAGTPMTKHLTTNVIIELEDGSSEANARSYYTVIQSTDSLPLQPIISGRYHDRFVNTGSSWVFSVREMHVDLIGDCSAHLLYDSSKIS</sequence>
<feature type="domain" description="SnoaL-like" evidence="1">
    <location>
        <begin position="2"/>
        <end position="128"/>
    </location>
</feature>
<organism evidence="2 3">
    <name type="scientific">Candidatus Marimicrobium litorale</name>
    <dbReference type="NCBI Taxonomy" id="2518991"/>
    <lineage>
        <taxon>Bacteria</taxon>
        <taxon>Pseudomonadati</taxon>
        <taxon>Pseudomonadota</taxon>
        <taxon>Gammaproteobacteria</taxon>
        <taxon>Cellvibrionales</taxon>
        <taxon>Halieaceae</taxon>
        <taxon>Marimicrobium</taxon>
    </lineage>
</organism>
<evidence type="ECO:0000313" key="2">
    <source>
        <dbReference type="EMBL" id="MCX2978931.1"/>
    </source>
</evidence>
<accession>A0ABT3TAT5</accession>
<dbReference type="InterPro" id="IPR037401">
    <property type="entry name" value="SnoaL-like"/>
</dbReference>
<dbReference type="CDD" id="cd00531">
    <property type="entry name" value="NTF2_like"/>
    <property type="match status" value="1"/>
</dbReference>
<dbReference type="InterPro" id="IPR032710">
    <property type="entry name" value="NTF2-like_dom_sf"/>
</dbReference>
<proteinExistence type="predicted"/>
<gene>
    <name evidence="2" type="ORF">EYC82_16425</name>
</gene>
<dbReference type="SUPFAM" id="SSF54427">
    <property type="entry name" value="NTF2-like"/>
    <property type="match status" value="1"/>
</dbReference>
<comment type="caution">
    <text evidence="2">The sequence shown here is derived from an EMBL/GenBank/DDBJ whole genome shotgun (WGS) entry which is preliminary data.</text>
</comment>
<evidence type="ECO:0000313" key="3">
    <source>
        <dbReference type="Proteomes" id="UP001143304"/>
    </source>
</evidence>
<dbReference type="EMBL" id="SHNO01000002">
    <property type="protein sequence ID" value="MCX2978931.1"/>
    <property type="molecule type" value="Genomic_DNA"/>
</dbReference>
<dbReference type="Gene3D" id="3.10.450.50">
    <property type="match status" value="1"/>
</dbReference>
<reference evidence="2" key="1">
    <citation type="submission" date="2019-02" db="EMBL/GenBank/DDBJ databases">
        <authorList>
            <person name="Li S.-H."/>
        </authorList>
    </citation>
    <scope>NUCLEOTIDE SEQUENCE</scope>
    <source>
        <strain evidence="2">IMCC11814</strain>
    </source>
</reference>
<evidence type="ECO:0000259" key="1">
    <source>
        <dbReference type="Pfam" id="PF13577"/>
    </source>
</evidence>
<protein>
    <submittedName>
        <fullName evidence="2">Nuclear transport factor 2 family protein</fullName>
    </submittedName>
</protein>
<dbReference type="Pfam" id="PF13577">
    <property type="entry name" value="SnoaL_4"/>
    <property type="match status" value="1"/>
</dbReference>
<dbReference type="Proteomes" id="UP001143304">
    <property type="component" value="Unassembled WGS sequence"/>
</dbReference>